<dbReference type="Proteomes" id="UP000219338">
    <property type="component" value="Unassembled WGS sequence"/>
</dbReference>
<organism evidence="1 2">
    <name type="scientific">Armillaria ostoyae</name>
    <name type="common">Armillaria root rot fungus</name>
    <dbReference type="NCBI Taxonomy" id="47428"/>
    <lineage>
        <taxon>Eukaryota</taxon>
        <taxon>Fungi</taxon>
        <taxon>Dikarya</taxon>
        <taxon>Basidiomycota</taxon>
        <taxon>Agaricomycotina</taxon>
        <taxon>Agaricomycetes</taxon>
        <taxon>Agaricomycetidae</taxon>
        <taxon>Agaricales</taxon>
        <taxon>Marasmiineae</taxon>
        <taxon>Physalacriaceae</taxon>
        <taxon>Armillaria</taxon>
    </lineage>
</organism>
<evidence type="ECO:0000313" key="1">
    <source>
        <dbReference type="EMBL" id="SJL03040.1"/>
    </source>
</evidence>
<sequence>MACHVRAVDPAVPDWDLVPVTTPTPTPPPPTTILRSHSSGVTTLFIFLDNDQIYSEDGSGLVVSTSMRTLRPISAHSHGLLVVQEWGANIITYGAFGLVGSIIYTKGCRQGRDNKLRIEEIPGIGGSAALNRPFPYFGTRWMWIPWTIFIDALATERQRNRLVVHLFVWNGFLQLLMPIFDPCRLAVEFTLR</sequence>
<dbReference type="OrthoDB" id="2937371at2759"/>
<dbReference type="AlphaFoldDB" id="A0A284R2U4"/>
<protein>
    <submittedName>
        <fullName evidence="1">Uncharacterized protein</fullName>
    </submittedName>
</protein>
<proteinExistence type="predicted"/>
<dbReference type="EMBL" id="FUEG01000004">
    <property type="protein sequence ID" value="SJL03040.1"/>
    <property type="molecule type" value="Genomic_DNA"/>
</dbReference>
<evidence type="ECO:0000313" key="2">
    <source>
        <dbReference type="Proteomes" id="UP000219338"/>
    </source>
</evidence>
<dbReference type="STRING" id="47428.A0A284R2U4"/>
<dbReference type="OMA" id="TRWMWIP"/>
<keyword evidence="2" id="KW-1185">Reference proteome</keyword>
<accession>A0A284R2U4</accession>
<name>A0A284R2U4_ARMOS</name>
<reference evidence="2" key="1">
    <citation type="journal article" date="2017" name="Nat. Ecol. Evol.">
        <title>Genome expansion and lineage-specific genetic innovations in the forest pathogenic fungi Armillaria.</title>
        <authorList>
            <person name="Sipos G."/>
            <person name="Prasanna A.N."/>
            <person name="Walter M.C."/>
            <person name="O'Connor E."/>
            <person name="Balint B."/>
            <person name="Krizsan K."/>
            <person name="Kiss B."/>
            <person name="Hess J."/>
            <person name="Varga T."/>
            <person name="Slot J."/>
            <person name="Riley R."/>
            <person name="Boka B."/>
            <person name="Rigling D."/>
            <person name="Barry K."/>
            <person name="Lee J."/>
            <person name="Mihaltcheva S."/>
            <person name="LaButti K."/>
            <person name="Lipzen A."/>
            <person name="Waldron R."/>
            <person name="Moloney N.M."/>
            <person name="Sperisen C."/>
            <person name="Kredics L."/>
            <person name="Vagvoelgyi C."/>
            <person name="Patrignani A."/>
            <person name="Fitzpatrick D."/>
            <person name="Nagy I."/>
            <person name="Doyle S."/>
            <person name="Anderson J.B."/>
            <person name="Grigoriev I.V."/>
            <person name="Gueldener U."/>
            <person name="Muensterkoetter M."/>
            <person name="Nagy L.G."/>
        </authorList>
    </citation>
    <scope>NUCLEOTIDE SEQUENCE [LARGE SCALE GENOMIC DNA]</scope>
    <source>
        <strain evidence="2">C18/9</strain>
    </source>
</reference>
<gene>
    <name evidence="1" type="ORF">ARMOST_06385</name>
</gene>